<dbReference type="GO" id="GO:0016765">
    <property type="term" value="F:transferase activity, transferring alkyl or aryl (other than methyl) groups"/>
    <property type="evidence" value="ECO:0007669"/>
    <property type="project" value="InterPro"/>
</dbReference>
<sequence length="385" mass="41472">MMYLTIDLIVLGAALLIAGLAVLFGARVSLRAAALSFVALVVATAVFDNVMIAVGLFTYDHDTLLGVYLGRAPVEDFAYPLLAIIMLPALWELFGRWKSHDVRTVVRSSRPISWVNTAYPFAAAYLLTTGEIGLPLIIGTLFFLVPYNMLMYGVNDVFDYESDLRNPRKGGVEGAVLPKRLHRPVLIAATVLTVPGAGYLLAIGSLQSGILLVLCLAGVLAYSVPPLRFKERPVLDSVTSSLHFVGPAIVGLSLGGVRWDAQLVALLLAFFFWGCASHAFGAVQDVIADREAGISSTATVWGARLTARLAIGLYLAAGIVVLFSGWPGPLAALLVVPYLVVVAPSWNVTDATSAGANRGWRWFLWLNQFTGFGVTMLLIWFAMSR</sequence>
<keyword evidence="6 8" id="KW-0472">Membrane</keyword>
<feature type="transmembrane region" description="Helical" evidence="8">
    <location>
        <begin position="118"/>
        <end position="145"/>
    </location>
</feature>
<comment type="caution">
    <text evidence="9">The sequence shown here is derived from an EMBL/GenBank/DDBJ whole genome shotgun (WGS) entry which is preliminary data.</text>
</comment>
<feature type="transmembrane region" description="Helical" evidence="8">
    <location>
        <begin position="6"/>
        <end position="26"/>
    </location>
</feature>
<dbReference type="GO" id="GO:0016020">
    <property type="term" value="C:membrane"/>
    <property type="evidence" value="ECO:0007669"/>
    <property type="project" value="UniProtKB-SubCell"/>
</dbReference>
<dbReference type="AlphaFoldDB" id="A0A7X5TUE1"/>
<keyword evidence="4" id="KW-0125">Carotenoid biosynthesis</keyword>
<dbReference type="GO" id="GO:0016117">
    <property type="term" value="P:carotenoid biosynthetic process"/>
    <property type="evidence" value="ECO:0007669"/>
    <property type="project" value="UniProtKB-KW"/>
</dbReference>
<organism evidence="9 10">
    <name type="scientific">Lysinibacter cavernae</name>
    <dbReference type="NCBI Taxonomy" id="1640652"/>
    <lineage>
        <taxon>Bacteria</taxon>
        <taxon>Bacillati</taxon>
        <taxon>Actinomycetota</taxon>
        <taxon>Actinomycetes</taxon>
        <taxon>Micrococcales</taxon>
        <taxon>Microbacteriaceae</taxon>
        <taxon>Lysinibacter</taxon>
    </lineage>
</organism>
<evidence type="ECO:0000313" key="10">
    <source>
        <dbReference type="Proteomes" id="UP000541033"/>
    </source>
</evidence>
<evidence type="ECO:0000256" key="1">
    <source>
        <dbReference type="ARBA" id="ARBA00004141"/>
    </source>
</evidence>
<evidence type="ECO:0000256" key="4">
    <source>
        <dbReference type="ARBA" id="ARBA00022746"/>
    </source>
</evidence>
<dbReference type="CDD" id="cd13966">
    <property type="entry name" value="PT_UbiA_4"/>
    <property type="match status" value="1"/>
</dbReference>
<evidence type="ECO:0000256" key="5">
    <source>
        <dbReference type="ARBA" id="ARBA00022989"/>
    </source>
</evidence>
<gene>
    <name evidence="9" type="ORF">FHX76_003110</name>
</gene>
<keyword evidence="7" id="KW-0413">Isomerase</keyword>
<dbReference type="Gene3D" id="1.10.357.140">
    <property type="entry name" value="UbiA prenyltransferase"/>
    <property type="match status" value="1"/>
</dbReference>
<evidence type="ECO:0000256" key="2">
    <source>
        <dbReference type="ARBA" id="ARBA00004829"/>
    </source>
</evidence>
<dbReference type="NCBIfam" id="TIGR03462">
    <property type="entry name" value="CarR_dom_SF"/>
    <property type="match status" value="1"/>
</dbReference>
<comment type="pathway">
    <text evidence="2">Carotenoid biosynthesis.</text>
</comment>
<dbReference type="InterPro" id="IPR017825">
    <property type="entry name" value="Lycopene_cyclase_dom"/>
</dbReference>
<evidence type="ECO:0000256" key="8">
    <source>
        <dbReference type="SAM" id="Phobius"/>
    </source>
</evidence>
<proteinExistence type="predicted"/>
<dbReference type="Gene3D" id="1.20.120.1780">
    <property type="entry name" value="UbiA prenyltransferase"/>
    <property type="match status" value="1"/>
</dbReference>
<feature type="transmembrane region" description="Helical" evidence="8">
    <location>
        <begin position="263"/>
        <end position="284"/>
    </location>
</feature>
<evidence type="ECO:0000256" key="3">
    <source>
        <dbReference type="ARBA" id="ARBA00022692"/>
    </source>
</evidence>
<evidence type="ECO:0000313" key="9">
    <source>
        <dbReference type="EMBL" id="NIH55195.1"/>
    </source>
</evidence>
<feature type="transmembrane region" description="Helical" evidence="8">
    <location>
        <begin position="305"/>
        <end position="324"/>
    </location>
</feature>
<evidence type="ECO:0000256" key="7">
    <source>
        <dbReference type="ARBA" id="ARBA00023235"/>
    </source>
</evidence>
<reference evidence="9 10" key="1">
    <citation type="submission" date="2020-02" db="EMBL/GenBank/DDBJ databases">
        <title>Sequencing the genomes of 1000 actinobacteria strains.</title>
        <authorList>
            <person name="Klenk H.-P."/>
        </authorList>
    </citation>
    <scope>NUCLEOTIDE SEQUENCE [LARGE SCALE GENOMIC DNA]</scope>
    <source>
        <strain evidence="9 10">DSM 27960</strain>
    </source>
</reference>
<feature type="transmembrane region" description="Helical" evidence="8">
    <location>
        <begin position="77"/>
        <end position="97"/>
    </location>
</feature>
<keyword evidence="10" id="KW-1185">Reference proteome</keyword>
<feature type="transmembrane region" description="Helical" evidence="8">
    <location>
        <begin position="360"/>
        <end position="383"/>
    </location>
</feature>
<dbReference type="InterPro" id="IPR000537">
    <property type="entry name" value="UbiA_prenyltransferase"/>
</dbReference>
<feature type="transmembrane region" description="Helical" evidence="8">
    <location>
        <begin position="330"/>
        <end position="348"/>
    </location>
</feature>
<feature type="transmembrane region" description="Helical" evidence="8">
    <location>
        <begin position="199"/>
        <end position="222"/>
    </location>
</feature>
<accession>A0A7X5TUE1</accession>
<dbReference type="Proteomes" id="UP000541033">
    <property type="component" value="Unassembled WGS sequence"/>
</dbReference>
<feature type="transmembrane region" description="Helical" evidence="8">
    <location>
        <begin position="33"/>
        <end position="57"/>
    </location>
</feature>
<dbReference type="EMBL" id="JAAMOX010000003">
    <property type="protein sequence ID" value="NIH55195.1"/>
    <property type="molecule type" value="Genomic_DNA"/>
</dbReference>
<evidence type="ECO:0000256" key="6">
    <source>
        <dbReference type="ARBA" id="ARBA00023136"/>
    </source>
</evidence>
<name>A0A7X5TUE1_9MICO</name>
<dbReference type="NCBIfam" id="NF009608">
    <property type="entry name" value="PRK13105.1"/>
    <property type="match status" value="1"/>
</dbReference>
<dbReference type="GO" id="GO:0045436">
    <property type="term" value="F:lycopene beta cyclase activity"/>
    <property type="evidence" value="ECO:0007669"/>
    <property type="project" value="UniProtKB-ARBA"/>
</dbReference>
<dbReference type="GO" id="GO:0016872">
    <property type="term" value="F:intramolecular lyase activity"/>
    <property type="evidence" value="ECO:0007669"/>
    <property type="project" value="InterPro"/>
</dbReference>
<keyword evidence="5 8" id="KW-1133">Transmembrane helix</keyword>
<dbReference type="Pfam" id="PF01040">
    <property type="entry name" value="UbiA"/>
    <property type="match status" value="1"/>
</dbReference>
<keyword evidence="3 8" id="KW-0812">Transmembrane</keyword>
<comment type="subcellular location">
    <subcellularLocation>
        <location evidence="1">Membrane</location>
        <topology evidence="1">Multi-pass membrane protein</topology>
    </subcellularLocation>
</comment>
<protein>
    <submittedName>
        <fullName evidence="9">Lycopene cyclase domain-containing protein</fullName>
    </submittedName>
</protein>
<dbReference type="InterPro" id="IPR044878">
    <property type="entry name" value="UbiA_sf"/>
</dbReference>